<organism evidence="2 3">
    <name type="scientific">Salvia divinorum</name>
    <name type="common">Maria pastora</name>
    <name type="synonym">Diviner's sage</name>
    <dbReference type="NCBI Taxonomy" id="28513"/>
    <lineage>
        <taxon>Eukaryota</taxon>
        <taxon>Viridiplantae</taxon>
        <taxon>Streptophyta</taxon>
        <taxon>Embryophyta</taxon>
        <taxon>Tracheophyta</taxon>
        <taxon>Spermatophyta</taxon>
        <taxon>Magnoliopsida</taxon>
        <taxon>eudicotyledons</taxon>
        <taxon>Gunneridae</taxon>
        <taxon>Pentapetalae</taxon>
        <taxon>asterids</taxon>
        <taxon>lamiids</taxon>
        <taxon>Lamiales</taxon>
        <taxon>Lamiaceae</taxon>
        <taxon>Nepetoideae</taxon>
        <taxon>Mentheae</taxon>
        <taxon>Salviinae</taxon>
        <taxon>Salvia</taxon>
        <taxon>Salvia subgen. Calosphace</taxon>
    </lineage>
</organism>
<dbReference type="PROSITE" id="PS00636">
    <property type="entry name" value="DNAJ_1"/>
    <property type="match status" value="1"/>
</dbReference>
<accession>A0ABD1G9I8</accession>
<dbReference type="PANTHER" id="PTHR45496">
    <property type="entry name" value="CHAPERONE DNAJ-DOMAIN SUPERFAMILY PROTEIN"/>
    <property type="match status" value="1"/>
</dbReference>
<dbReference type="PANTHER" id="PTHR45496:SF12">
    <property type="entry name" value="J DOMAIN-CONTAINING PROTEIN"/>
    <property type="match status" value="1"/>
</dbReference>
<dbReference type="SUPFAM" id="SSF46565">
    <property type="entry name" value="Chaperone J-domain"/>
    <property type="match status" value="1"/>
</dbReference>
<name>A0ABD1G9I8_SALDI</name>
<evidence type="ECO:0000313" key="3">
    <source>
        <dbReference type="Proteomes" id="UP001567538"/>
    </source>
</evidence>
<dbReference type="AlphaFoldDB" id="A0ABD1G9I8"/>
<dbReference type="InterPro" id="IPR018253">
    <property type="entry name" value="DnaJ_domain_CS"/>
</dbReference>
<dbReference type="Proteomes" id="UP001567538">
    <property type="component" value="Unassembled WGS sequence"/>
</dbReference>
<proteinExistence type="predicted"/>
<sequence>MDTEPETRTLLISADYYLQRRNFADCRNYAARARDSDPANPAPTRILSTASVLSASKISATHHDYYAVLNLPYFESDASRIDASLETLTSILDPNTNRCPFASEAFDLAVKAWSVLSNPLEKANFDAELHTFMDAASTSATFWTICPYCYYVYEYDKVFEDCCLKCQNQRCRRVLHAVPIAGPPPPPDVVAKGHYCCPGFMPFALRTTNGEPIRDKLWLPFAPSNNLGKRPDLNSATFKDCVVVLDDDRFEGTGSQGHVNGEKKDYRDANYGNSANVTSKRKKSVPWKSKKLLGRGISIDGDEAHFVYGVGDESCLNADKDEPEPCSGGLEFLNGDDDIFISLPYDFDMGNGRPVTL</sequence>
<protein>
    <recommendedName>
        <fullName evidence="4">J domain-containing protein</fullName>
    </recommendedName>
</protein>
<comment type="caution">
    <text evidence="2">The sequence shown here is derived from an EMBL/GenBank/DDBJ whole genome shotgun (WGS) entry which is preliminary data.</text>
</comment>
<dbReference type="EMBL" id="JBEAFC010000009">
    <property type="protein sequence ID" value="KAL1540790.1"/>
    <property type="molecule type" value="Genomic_DNA"/>
</dbReference>
<dbReference type="InterPro" id="IPR053052">
    <property type="entry name" value="Imprinting_Balance_Reg"/>
</dbReference>
<evidence type="ECO:0000313" key="2">
    <source>
        <dbReference type="EMBL" id="KAL1540790.1"/>
    </source>
</evidence>
<evidence type="ECO:0000256" key="1">
    <source>
        <dbReference type="SAM" id="MobiDB-lite"/>
    </source>
</evidence>
<gene>
    <name evidence="2" type="ORF">AAHA92_25090</name>
</gene>
<feature type="region of interest" description="Disordered" evidence="1">
    <location>
        <begin position="253"/>
        <end position="277"/>
    </location>
</feature>
<reference evidence="2 3" key="1">
    <citation type="submission" date="2024-06" db="EMBL/GenBank/DDBJ databases">
        <title>A chromosome level genome sequence of Diviner's sage (Salvia divinorum).</title>
        <authorList>
            <person name="Ford S.A."/>
            <person name="Ro D.-K."/>
            <person name="Ness R.W."/>
            <person name="Phillips M.A."/>
        </authorList>
    </citation>
    <scope>NUCLEOTIDE SEQUENCE [LARGE SCALE GENOMIC DNA]</scope>
    <source>
        <strain evidence="2">SAF-2024a</strain>
        <tissue evidence="2">Leaf</tissue>
    </source>
</reference>
<evidence type="ECO:0008006" key="4">
    <source>
        <dbReference type="Google" id="ProtNLM"/>
    </source>
</evidence>
<dbReference type="InterPro" id="IPR036869">
    <property type="entry name" value="J_dom_sf"/>
</dbReference>
<keyword evidence="3" id="KW-1185">Reference proteome</keyword>
<dbReference type="Gene3D" id="1.10.287.110">
    <property type="entry name" value="DnaJ domain"/>
    <property type="match status" value="1"/>
</dbReference>